<dbReference type="FunFam" id="3.40.190.10:FF:000008">
    <property type="entry name" value="ATP phosphoribosyltransferase"/>
    <property type="match status" value="1"/>
</dbReference>
<dbReference type="Gene3D" id="3.40.190.10">
    <property type="entry name" value="Periplasmic binding protein-like II"/>
    <property type="match status" value="2"/>
</dbReference>
<evidence type="ECO:0000256" key="1">
    <source>
        <dbReference type="ARBA" id="ARBA00000915"/>
    </source>
</evidence>
<keyword evidence="14 16" id="KW-0368">Histidine biosynthesis</keyword>
<dbReference type="GO" id="GO:0005737">
    <property type="term" value="C:cytoplasm"/>
    <property type="evidence" value="ECO:0007669"/>
    <property type="project" value="UniProtKB-SubCell"/>
</dbReference>
<evidence type="ECO:0000256" key="10">
    <source>
        <dbReference type="ARBA" id="ARBA00022676"/>
    </source>
</evidence>
<comment type="subunit">
    <text evidence="5 16">Heteromultimer composed of HisG and HisZ subunits.</text>
</comment>
<comment type="catalytic activity">
    <reaction evidence="1 16">
        <text>1-(5-phospho-beta-D-ribosyl)-ATP + diphosphate = 5-phospho-alpha-D-ribose 1-diphosphate + ATP</text>
        <dbReference type="Rhea" id="RHEA:18473"/>
        <dbReference type="ChEBI" id="CHEBI:30616"/>
        <dbReference type="ChEBI" id="CHEBI:33019"/>
        <dbReference type="ChEBI" id="CHEBI:58017"/>
        <dbReference type="ChEBI" id="CHEBI:73183"/>
        <dbReference type="EC" id="2.4.2.17"/>
    </reaction>
</comment>
<evidence type="ECO:0000256" key="11">
    <source>
        <dbReference type="ARBA" id="ARBA00022679"/>
    </source>
</evidence>
<keyword evidence="12 16" id="KW-0547">Nucleotide-binding</keyword>
<proteinExistence type="inferred from homology"/>
<evidence type="ECO:0000256" key="12">
    <source>
        <dbReference type="ARBA" id="ARBA00022741"/>
    </source>
</evidence>
<dbReference type="Pfam" id="PF01634">
    <property type="entry name" value="HisG"/>
    <property type="match status" value="1"/>
</dbReference>
<dbReference type="CDD" id="cd13595">
    <property type="entry name" value="PBP2_HisGs"/>
    <property type="match status" value="1"/>
</dbReference>
<comment type="function">
    <text evidence="15 16">Catalyzes the condensation of ATP and 5-phosphoribose 1-diphosphate to form N'-(5'-phosphoribosyl)-ATP (PR-ATP). Has a crucial role in the pathway because the rate of histidine biosynthesis seems to be controlled primarily by regulation of HisG enzymatic activity.</text>
</comment>
<dbReference type="PANTHER" id="PTHR21403:SF8">
    <property type="entry name" value="ATP PHOSPHORIBOSYLTRANSFERASE"/>
    <property type="match status" value="1"/>
</dbReference>
<dbReference type="GO" id="GO:0005524">
    <property type="term" value="F:ATP binding"/>
    <property type="evidence" value="ECO:0007669"/>
    <property type="project" value="UniProtKB-KW"/>
</dbReference>
<dbReference type="EC" id="2.4.2.17" evidence="6 16"/>
<keyword evidence="8 16" id="KW-0963">Cytoplasm</keyword>
<dbReference type="GO" id="GO:0000105">
    <property type="term" value="P:L-histidine biosynthetic process"/>
    <property type="evidence" value="ECO:0007669"/>
    <property type="project" value="UniProtKB-UniRule"/>
</dbReference>
<keyword evidence="10 16" id="KW-0328">Glycosyltransferase</keyword>
<sequence>MIRIAIPTGRMLEQTLDFLRNFDKKLLDEEKGRKLRIRGERFEVFLAKPWDLPLYVEERVVDLGIIGRDVILEQERNLVNLLSLPFGYCKMVIAGYPHISLEKNGKEIKIATKYENIARKFLEGKWSKIKVIKLNGSVELGPILNISDFIVDIVETGKTLKENGLEIKEVLFESSACLVSNVASFVYLRDEILSFVKEVRKLNDKCN</sequence>
<dbReference type="GO" id="GO:0003879">
    <property type="term" value="F:ATP phosphoribosyltransferase activity"/>
    <property type="evidence" value="ECO:0007669"/>
    <property type="project" value="UniProtKB-UniRule"/>
</dbReference>
<comment type="domain">
    <text evidence="16">Lacks the C-terminal regulatory region which is replaced by HisZ.</text>
</comment>
<evidence type="ECO:0000256" key="13">
    <source>
        <dbReference type="ARBA" id="ARBA00022840"/>
    </source>
</evidence>
<dbReference type="PROSITE" id="PS01316">
    <property type="entry name" value="ATP_P_PHORIBOSYLTR"/>
    <property type="match status" value="1"/>
</dbReference>
<keyword evidence="13 16" id="KW-0067">ATP-binding</keyword>
<evidence type="ECO:0000259" key="17">
    <source>
        <dbReference type="Pfam" id="PF01634"/>
    </source>
</evidence>
<evidence type="ECO:0000256" key="16">
    <source>
        <dbReference type="HAMAP-Rule" id="MF_01018"/>
    </source>
</evidence>
<protein>
    <recommendedName>
        <fullName evidence="7 16">ATP phosphoribosyltransferase</fullName>
        <shortName evidence="16">ATP-PRT</shortName>
        <shortName evidence="16">ATP-PRTase</shortName>
        <ecNumber evidence="6 16">2.4.2.17</ecNumber>
    </recommendedName>
</protein>
<evidence type="ECO:0000256" key="5">
    <source>
        <dbReference type="ARBA" id="ARBA00011496"/>
    </source>
</evidence>
<dbReference type="InterPro" id="IPR018198">
    <property type="entry name" value="ATP_PRibTrfase_CS"/>
</dbReference>
<evidence type="ECO:0000256" key="9">
    <source>
        <dbReference type="ARBA" id="ARBA00022605"/>
    </source>
</evidence>
<dbReference type="SUPFAM" id="SSF53850">
    <property type="entry name" value="Periplasmic binding protein-like II"/>
    <property type="match status" value="1"/>
</dbReference>
<dbReference type="InterPro" id="IPR001348">
    <property type="entry name" value="ATP_PRibTrfase_HisG"/>
</dbReference>
<reference evidence="18" key="1">
    <citation type="journal article" date="2020" name="mSystems">
        <title>Genome- and Community-Level Interaction Insights into Carbon Utilization and Element Cycling Functions of Hydrothermarchaeota in Hydrothermal Sediment.</title>
        <authorList>
            <person name="Zhou Z."/>
            <person name="Liu Y."/>
            <person name="Xu W."/>
            <person name="Pan J."/>
            <person name="Luo Z.H."/>
            <person name="Li M."/>
        </authorList>
    </citation>
    <scope>NUCLEOTIDE SEQUENCE [LARGE SCALE GENOMIC DNA]</scope>
    <source>
        <strain evidence="18">SpSt-70</strain>
    </source>
</reference>
<keyword evidence="9 16" id="KW-0028">Amino-acid biosynthesis</keyword>
<dbReference type="InterPro" id="IPR013820">
    <property type="entry name" value="ATP_PRibTrfase_cat"/>
</dbReference>
<dbReference type="InterPro" id="IPR024893">
    <property type="entry name" value="ATP_PRibTrfase_HisG_short"/>
</dbReference>
<dbReference type="PANTHER" id="PTHR21403">
    <property type="entry name" value="ATP PHOSPHORIBOSYLTRANSFERASE ATP-PRTASE"/>
    <property type="match status" value="1"/>
</dbReference>
<comment type="subcellular location">
    <subcellularLocation>
        <location evidence="2 16">Cytoplasm</location>
    </subcellularLocation>
</comment>
<evidence type="ECO:0000256" key="2">
    <source>
        <dbReference type="ARBA" id="ARBA00004496"/>
    </source>
</evidence>
<comment type="pathway">
    <text evidence="3 16">Amino-acid biosynthesis; L-histidine biosynthesis; L-histidine from 5-phospho-alpha-D-ribose 1-diphosphate: step 1/9.</text>
</comment>
<evidence type="ECO:0000256" key="4">
    <source>
        <dbReference type="ARBA" id="ARBA00009489"/>
    </source>
</evidence>
<evidence type="ECO:0000256" key="15">
    <source>
        <dbReference type="ARBA" id="ARBA00024861"/>
    </source>
</evidence>
<evidence type="ECO:0000256" key="7">
    <source>
        <dbReference type="ARBA" id="ARBA00020998"/>
    </source>
</evidence>
<dbReference type="NCBIfam" id="TIGR00070">
    <property type="entry name" value="hisG"/>
    <property type="match status" value="1"/>
</dbReference>
<dbReference type="EMBL" id="DTDV01000005">
    <property type="protein sequence ID" value="HGK22968.1"/>
    <property type="molecule type" value="Genomic_DNA"/>
</dbReference>
<evidence type="ECO:0000256" key="3">
    <source>
        <dbReference type="ARBA" id="ARBA00004667"/>
    </source>
</evidence>
<evidence type="ECO:0000256" key="8">
    <source>
        <dbReference type="ARBA" id="ARBA00022490"/>
    </source>
</evidence>
<dbReference type="UniPathway" id="UPA00031">
    <property type="reaction ID" value="UER00006"/>
</dbReference>
<comment type="caution">
    <text evidence="18">The sequence shown here is derived from an EMBL/GenBank/DDBJ whole genome shotgun (WGS) entry which is preliminary data.</text>
</comment>
<dbReference type="HAMAP" id="MF_01018">
    <property type="entry name" value="HisG_Short"/>
    <property type="match status" value="1"/>
</dbReference>
<accession>A0A7V4DXJ1</accession>
<evidence type="ECO:0000256" key="14">
    <source>
        <dbReference type="ARBA" id="ARBA00023102"/>
    </source>
</evidence>
<evidence type="ECO:0000256" key="6">
    <source>
        <dbReference type="ARBA" id="ARBA00011946"/>
    </source>
</evidence>
<evidence type="ECO:0000313" key="18">
    <source>
        <dbReference type="EMBL" id="HGK22968.1"/>
    </source>
</evidence>
<feature type="domain" description="ATP phosphoribosyltransferase catalytic" evidence="17">
    <location>
        <begin position="48"/>
        <end position="199"/>
    </location>
</feature>
<keyword evidence="11 16" id="KW-0808">Transferase</keyword>
<organism evidence="18">
    <name type="scientific">Dictyoglomus thermophilum</name>
    <dbReference type="NCBI Taxonomy" id="14"/>
    <lineage>
        <taxon>Bacteria</taxon>
        <taxon>Pseudomonadati</taxon>
        <taxon>Dictyoglomota</taxon>
        <taxon>Dictyoglomia</taxon>
        <taxon>Dictyoglomales</taxon>
        <taxon>Dictyoglomaceae</taxon>
        <taxon>Dictyoglomus</taxon>
    </lineage>
</organism>
<comment type="similarity">
    <text evidence="4 16">Belongs to the ATP phosphoribosyltransferase family. Short subfamily.</text>
</comment>
<gene>
    <name evidence="16" type="primary">hisG</name>
    <name evidence="18" type="ORF">ENU78_00725</name>
</gene>
<name>A0A7V4DXJ1_DICTH</name>
<dbReference type="AlphaFoldDB" id="A0A7V4DXJ1"/>